<dbReference type="GO" id="GO:0004751">
    <property type="term" value="F:ribose-5-phosphate isomerase activity"/>
    <property type="evidence" value="ECO:0007669"/>
    <property type="project" value="TreeGrafter"/>
</dbReference>
<organism evidence="5 6">
    <name type="scientific">Dethiosulfatarculus sandiegensis</name>
    <dbReference type="NCBI Taxonomy" id="1429043"/>
    <lineage>
        <taxon>Bacteria</taxon>
        <taxon>Pseudomonadati</taxon>
        <taxon>Thermodesulfobacteriota</taxon>
        <taxon>Desulfarculia</taxon>
        <taxon>Desulfarculales</taxon>
        <taxon>Desulfarculaceae</taxon>
        <taxon>Dethiosulfatarculus</taxon>
    </lineage>
</organism>
<dbReference type="RefSeq" id="WP_044351956.1">
    <property type="nucleotide sequence ID" value="NZ_AZAC01000056.1"/>
</dbReference>
<evidence type="ECO:0000256" key="2">
    <source>
        <dbReference type="ARBA" id="ARBA00023235"/>
    </source>
</evidence>
<dbReference type="Pfam" id="PF02502">
    <property type="entry name" value="LacAB_rpiB"/>
    <property type="match status" value="1"/>
</dbReference>
<dbReference type="PANTHER" id="PTHR30345:SF0">
    <property type="entry name" value="DNA DAMAGE-REPAIR_TOLERATION PROTEIN DRT102"/>
    <property type="match status" value="1"/>
</dbReference>
<dbReference type="GO" id="GO:0009052">
    <property type="term" value="P:pentose-phosphate shunt, non-oxidative branch"/>
    <property type="evidence" value="ECO:0007669"/>
    <property type="project" value="TreeGrafter"/>
</dbReference>
<protein>
    <submittedName>
        <fullName evidence="5">Ribose 5-phosphate isomerase</fullName>
    </submittedName>
</protein>
<dbReference type="NCBIfam" id="TIGR01120">
    <property type="entry name" value="rpiB"/>
    <property type="match status" value="1"/>
</dbReference>
<feature type="active site" description="Proton acceptor" evidence="3">
    <location>
        <position position="65"/>
    </location>
</feature>
<evidence type="ECO:0000313" key="5">
    <source>
        <dbReference type="EMBL" id="KIX11381.1"/>
    </source>
</evidence>
<feature type="binding site" evidence="4">
    <location>
        <begin position="8"/>
        <end position="9"/>
    </location>
    <ligand>
        <name>D-ribulose 5-phosphate</name>
        <dbReference type="ChEBI" id="CHEBI:58121"/>
    </ligand>
</feature>
<dbReference type="STRING" id="1429043.X474_24160"/>
<dbReference type="Gene3D" id="3.40.1400.10">
    <property type="entry name" value="Sugar-phosphate isomerase, RpiB/LacA/LacB"/>
    <property type="match status" value="1"/>
</dbReference>
<keyword evidence="2 5" id="KW-0413">Isomerase</keyword>
<dbReference type="PANTHER" id="PTHR30345">
    <property type="entry name" value="RIBOSE-5-PHOSPHATE ISOMERASE B"/>
    <property type="match status" value="1"/>
</dbReference>
<comment type="caution">
    <text evidence="5">The sequence shown here is derived from an EMBL/GenBank/DDBJ whole genome shotgun (WGS) entry which is preliminary data.</text>
</comment>
<gene>
    <name evidence="5" type="ORF">X474_24160</name>
</gene>
<feature type="binding site" evidence="4">
    <location>
        <position position="99"/>
    </location>
    <ligand>
        <name>D-ribulose 5-phosphate</name>
        <dbReference type="ChEBI" id="CHEBI:58121"/>
    </ligand>
</feature>
<evidence type="ECO:0000256" key="4">
    <source>
        <dbReference type="PIRSR" id="PIRSR005384-2"/>
    </source>
</evidence>
<dbReference type="PIRSF" id="PIRSF005384">
    <property type="entry name" value="RpiB_LacA_B"/>
    <property type="match status" value="1"/>
</dbReference>
<dbReference type="NCBIfam" id="TIGR00689">
    <property type="entry name" value="rpiB_lacA_lacB"/>
    <property type="match status" value="1"/>
</dbReference>
<dbReference type="InterPro" id="IPR003500">
    <property type="entry name" value="RpiB_LacA_LacB"/>
</dbReference>
<dbReference type="GO" id="GO:0019316">
    <property type="term" value="P:D-allose catabolic process"/>
    <property type="evidence" value="ECO:0007669"/>
    <property type="project" value="TreeGrafter"/>
</dbReference>
<dbReference type="PATRIC" id="fig|1429043.3.peg.5109"/>
<dbReference type="Proteomes" id="UP000032233">
    <property type="component" value="Unassembled WGS sequence"/>
</dbReference>
<dbReference type="InParanoid" id="A0A0D2J6S5"/>
<accession>A0A0D2J6S5</accession>
<name>A0A0D2J6S5_9BACT</name>
<proteinExistence type="inferred from homology"/>
<evidence type="ECO:0000256" key="3">
    <source>
        <dbReference type="PIRSR" id="PIRSR005384-1"/>
    </source>
</evidence>
<keyword evidence="6" id="KW-1185">Reference proteome</keyword>
<feature type="active site" description="Proton donor" evidence="3">
    <location>
        <position position="98"/>
    </location>
</feature>
<comment type="similarity">
    <text evidence="1">Belongs to the LacAB/RpiB family.</text>
</comment>
<feature type="binding site" evidence="4">
    <location>
        <position position="136"/>
    </location>
    <ligand>
        <name>D-ribulose 5-phosphate</name>
        <dbReference type="ChEBI" id="CHEBI:58121"/>
    </ligand>
</feature>
<reference evidence="5 6" key="1">
    <citation type="submission" date="2013-11" db="EMBL/GenBank/DDBJ databases">
        <title>Metagenomic analysis of a methanogenic consortium involved in long chain n-alkane degradation.</title>
        <authorList>
            <person name="Davidova I.A."/>
            <person name="Callaghan A.V."/>
            <person name="Wawrik B."/>
            <person name="Pruitt S."/>
            <person name="Marks C."/>
            <person name="Duncan K.E."/>
            <person name="Suflita J.M."/>
        </authorList>
    </citation>
    <scope>NUCLEOTIDE SEQUENCE [LARGE SCALE GENOMIC DNA]</scope>
    <source>
        <strain evidence="5 6">SPR</strain>
    </source>
</reference>
<feature type="binding site" evidence="4">
    <location>
        <begin position="66"/>
        <end position="70"/>
    </location>
    <ligand>
        <name>D-ribulose 5-phosphate</name>
        <dbReference type="ChEBI" id="CHEBI:58121"/>
    </ligand>
</feature>
<dbReference type="InterPro" id="IPR004785">
    <property type="entry name" value="RpiB"/>
</dbReference>
<dbReference type="OrthoDB" id="1778624at2"/>
<dbReference type="InterPro" id="IPR036569">
    <property type="entry name" value="RpiB_LacA_LacB_sf"/>
</dbReference>
<feature type="binding site" evidence="4">
    <location>
        <position position="109"/>
    </location>
    <ligand>
        <name>D-ribulose 5-phosphate</name>
        <dbReference type="ChEBI" id="CHEBI:58121"/>
    </ligand>
</feature>
<dbReference type="FunCoup" id="A0A0D2J6S5">
    <property type="interactions" value="306"/>
</dbReference>
<evidence type="ECO:0000256" key="1">
    <source>
        <dbReference type="ARBA" id="ARBA00008754"/>
    </source>
</evidence>
<dbReference type="NCBIfam" id="NF004051">
    <property type="entry name" value="PRK05571.1"/>
    <property type="match status" value="1"/>
</dbReference>
<dbReference type="EMBL" id="AZAC01000056">
    <property type="protein sequence ID" value="KIX11381.1"/>
    <property type="molecule type" value="Genomic_DNA"/>
</dbReference>
<feature type="binding site" evidence="4">
    <location>
        <position position="132"/>
    </location>
    <ligand>
        <name>D-ribulose 5-phosphate</name>
        <dbReference type="ChEBI" id="CHEBI:58121"/>
    </ligand>
</feature>
<evidence type="ECO:0000313" key="6">
    <source>
        <dbReference type="Proteomes" id="UP000032233"/>
    </source>
</evidence>
<sequence length="148" mass="15657">MKIALGSDHAGYNLKEALKEKLAAGGHQVDDKGTYSLDSTDYPEQAAKVAKAVADGEAESGVLVCGSGIGMSITANRFHGVRAVLAPSLEHAKLGRQHNNANVLCLGERLTPQDLVFEILDAFLATEFEGGRHIRRIDKIESLSGAGS</sequence>
<dbReference type="SUPFAM" id="SSF89623">
    <property type="entry name" value="Ribose/Galactose isomerase RpiB/AlsB"/>
    <property type="match status" value="1"/>
</dbReference>
<dbReference type="AlphaFoldDB" id="A0A0D2J6S5"/>